<name>A0ABU6K8E3_9RHOO</name>
<keyword evidence="2" id="KW-0732">Signal</keyword>
<accession>A0ABU6K8E3</accession>
<comment type="caution">
    <text evidence="3">The sequence shown here is derived from an EMBL/GenBank/DDBJ whole genome shotgun (WGS) entry which is preliminary data.</text>
</comment>
<feature type="compositionally biased region" description="Basic and acidic residues" evidence="1">
    <location>
        <begin position="87"/>
        <end position="107"/>
    </location>
</feature>
<evidence type="ECO:0000313" key="4">
    <source>
        <dbReference type="Proteomes" id="UP001331561"/>
    </source>
</evidence>
<gene>
    <name evidence="3" type="ORF">VVD49_18355</name>
</gene>
<dbReference type="EMBL" id="JAYXHS010000004">
    <property type="protein sequence ID" value="MEC5387701.1"/>
    <property type="molecule type" value="Genomic_DNA"/>
</dbReference>
<sequence length="159" mass="18919">MKRLFLVMIVVLLGHASSLHAREPARRDGPREAVGNDAERDDMERRRMERFAERRERLRGLREEMLRTQPRPGPNGGPHPWSYGSPFRDEDLPRDVHRMAPDRRDPMRPPMPPLLRDNESIRESLREGARENMRRLTPEERQEFRRQLHNAGRDVYRGQ</sequence>
<feature type="compositionally biased region" description="Basic and acidic residues" evidence="1">
    <location>
        <begin position="20"/>
        <end position="31"/>
    </location>
</feature>
<evidence type="ECO:0000256" key="1">
    <source>
        <dbReference type="SAM" id="MobiDB-lite"/>
    </source>
</evidence>
<dbReference type="Proteomes" id="UP001331561">
    <property type="component" value="Unassembled WGS sequence"/>
</dbReference>
<feature type="signal peptide" evidence="2">
    <location>
        <begin position="1"/>
        <end position="21"/>
    </location>
</feature>
<protein>
    <recommendedName>
        <fullName evidence="5">LTXXQ motif family protein</fullName>
    </recommendedName>
</protein>
<reference evidence="3 4" key="1">
    <citation type="submission" date="2024-01" db="EMBL/GenBank/DDBJ databases">
        <title>Uliginosibacterium soil sp. nov.</title>
        <authorList>
            <person name="Lv Y."/>
        </authorList>
    </citation>
    <scope>NUCLEOTIDE SEQUENCE [LARGE SCALE GENOMIC DNA]</scope>
    <source>
        <strain evidence="3 4">H3</strain>
    </source>
</reference>
<feature type="region of interest" description="Disordered" evidence="1">
    <location>
        <begin position="20"/>
        <end position="159"/>
    </location>
</feature>
<dbReference type="RefSeq" id="WP_327600675.1">
    <property type="nucleotide sequence ID" value="NZ_JAYXHS010000004.1"/>
</dbReference>
<feature type="compositionally biased region" description="Basic and acidic residues" evidence="1">
    <location>
        <begin position="42"/>
        <end position="66"/>
    </location>
</feature>
<feature type="chain" id="PRO_5045176143" description="LTXXQ motif family protein" evidence="2">
    <location>
        <begin position="22"/>
        <end position="159"/>
    </location>
</feature>
<evidence type="ECO:0008006" key="5">
    <source>
        <dbReference type="Google" id="ProtNLM"/>
    </source>
</evidence>
<evidence type="ECO:0000313" key="3">
    <source>
        <dbReference type="EMBL" id="MEC5387701.1"/>
    </source>
</evidence>
<proteinExistence type="predicted"/>
<evidence type="ECO:0000256" key="2">
    <source>
        <dbReference type="SAM" id="SignalP"/>
    </source>
</evidence>
<keyword evidence="4" id="KW-1185">Reference proteome</keyword>
<organism evidence="3 4">
    <name type="scientific">Uliginosibacterium silvisoli</name>
    <dbReference type="NCBI Taxonomy" id="3114758"/>
    <lineage>
        <taxon>Bacteria</taxon>
        <taxon>Pseudomonadati</taxon>
        <taxon>Pseudomonadota</taxon>
        <taxon>Betaproteobacteria</taxon>
        <taxon>Rhodocyclales</taxon>
        <taxon>Zoogloeaceae</taxon>
        <taxon>Uliginosibacterium</taxon>
    </lineage>
</organism>
<feature type="compositionally biased region" description="Basic and acidic residues" evidence="1">
    <location>
        <begin position="116"/>
        <end position="159"/>
    </location>
</feature>